<dbReference type="GO" id="GO:0005886">
    <property type="term" value="C:plasma membrane"/>
    <property type="evidence" value="ECO:0007669"/>
    <property type="project" value="UniProtKB-SubCell"/>
</dbReference>
<evidence type="ECO:0000256" key="4">
    <source>
        <dbReference type="ARBA" id="ARBA00022475"/>
    </source>
</evidence>
<keyword evidence="13" id="KW-0472">Membrane</keyword>
<evidence type="ECO:0000256" key="3">
    <source>
        <dbReference type="ARBA" id="ARBA00012438"/>
    </source>
</evidence>
<evidence type="ECO:0000313" key="16">
    <source>
        <dbReference type="EMBL" id="KAB1645193.1"/>
    </source>
</evidence>
<dbReference type="SMART" id="SM00388">
    <property type="entry name" value="HisKA"/>
    <property type="match status" value="1"/>
</dbReference>
<dbReference type="SMART" id="SM00387">
    <property type="entry name" value="HATPase_c"/>
    <property type="match status" value="1"/>
</dbReference>
<dbReference type="GO" id="GO:0005524">
    <property type="term" value="F:ATP binding"/>
    <property type="evidence" value="ECO:0007669"/>
    <property type="project" value="UniProtKB-KW"/>
</dbReference>
<evidence type="ECO:0000256" key="10">
    <source>
        <dbReference type="ARBA" id="ARBA00022840"/>
    </source>
</evidence>
<keyword evidence="8" id="KW-0547">Nucleotide-binding</keyword>
<dbReference type="Gene3D" id="6.10.340.10">
    <property type="match status" value="1"/>
</dbReference>
<keyword evidence="12" id="KW-0902">Two-component regulatory system</keyword>
<protein>
    <recommendedName>
        <fullName evidence="3">histidine kinase</fullName>
        <ecNumber evidence="3">2.7.13.3</ecNumber>
    </recommendedName>
</protein>
<dbReference type="Pfam" id="PF02518">
    <property type="entry name" value="HATPase_c"/>
    <property type="match status" value="1"/>
</dbReference>
<dbReference type="RefSeq" id="WP_158051201.1">
    <property type="nucleotide sequence ID" value="NZ_WBKB01000001.1"/>
</dbReference>
<evidence type="ECO:0000256" key="7">
    <source>
        <dbReference type="ARBA" id="ARBA00022692"/>
    </source>
</evidence>
<dbReference type="Gene3D" id="3.30.565.10">
    <property type="entry name" value="Histidine kinase-like ATPase, C-terminal domain"/>
    <property type="match status" value="1"/>
</dbReference>
<evidence type="ECO:0000256" key="13">
    <source>
        <dbReference type="SAM" id="Phobius"/>
    </source>
</evidence>
<evidence type="ECO:0000256" key="1">
    <source>
        <dbReference type="ARBA" id="ARBA00000085"/>
    </source>
</evidence>
<sequence length="464" mass="49987">MRRRVLYPLLVFGLITVCAVLVFVGQAVAESRTQQLALERESSMDQLILHAQSAAARNDSAQDGTVELQQYLDRFYDTFGEAVIVVDGSGSEVASVGDLPLDAQVTELLTAAARAVPQWSLPTIYPWSPDSALVADPIHAEHSVRGAVLLEINQTAARADVTRDWILITVIGLALLAVLIAASWVWTRWVLRPVSALDTAAIAISEQRDHELAGVSGPPELQRLSESFVKMAQSVNQALEQQRGLVADASHQLRTPLAAIRLRIDSLAREENAAELAAVDRDLDRLEYTVERMLTLANAEHRAAETVSGQGMDAGVECPVECVTSAATLAEPQRYSLEQAGLELIAQDTPVHLLAEENDLVEIVEILLDNARKYAGAGAVVTVGLSVHGTAAVLEVADSGPGLSEEDVAQLGNRFWRASEHRELPGTGLGYAIIMQLAKANYATVQVDRAPQGGLRTRIRLVAA</sequence>
<name>A0A7J5BFY4_9MICO</name>
<evidence type="ECO:0000256" key="12">
    <source>
        <dbReference type="ARBA" id="ARBA00023012"/>
    </source>
</evidence>
<dbReference type="InterPro" id="IPR003660">
    <property type="entry name" value="HAMP_dom"/>
</dbReference>
<keyword evidence="5" id="KW-0597">Phosphoprotein</keyword>
<gene>
    <name evidence="16" type="ORF">F8O05_02765</name>
</gene>
<keyword evidence="7 13" id="KW-0812">Transmembrane</keyword>
<keyword evidence="9 16" id="KW-0418">Kinase</keyword>
<dbReference type="InterPro" id="IPR050980">
    <property type="entry name" value="2C_sensor_his_kinase"/>
</dbReference>
<dbReference type="Proteomes" id="UP000433493">
    <property type="component" value="Unassembled WGS sequence"/>
</dbReference>
<organism evidence="16 17">
    <name type="scientific">Gulosibacter chungangensis</name>
    <dbReference type="NCBI Taxonomy" id="979746"/>
    <lineage>
        <taxon>Bacteria</taxon>
        <taxon>Bacillati</taxon>
        <taxon>Actinomycetota</taxon>
        <taxon>Actinomycetes</taxon>
        <taxon>Micrococcales</taxon>
        <taxon>Microbacteriaceae</taxon>
        <taxon>Gulosibacter</taxon>
    </lineage>
</organism>
<dbReference type="SUPFAM" id="SSF55874">
    <property type="entry name" value="ATPase domain of HSP90 chaperone/DNA topoisomerase II/histidine kinase"/>
    <property type="match status" value="1"/>
</dbReference>
<keyword evidence="4" id="KW-1003">Cell membrane</keyword>
<dbReference type="PROSITE" id="PS50885">
    <property type="entry name" value="HAMP"/>
    <property type="match status" value="1"/>
</dbReference>
<dbReference type="GO" id="GO:0000155">
    <property type="term" value="F:phosphorelay sensor kinase activity"/>
    <property type="evidence" value="ECO:0007669"/>
    <property type="project" value="InterPro"/>
</dbReference>
<dbReference type="CDD" id="cd00075">
    <property type="entry name" value="HATPase"/>
    <property type="match status" value="1"/>
</dbReference>
<evidence type="ECO:0000256" key="11">
    <source>
        <dbReference type="ARBA" id="ARBA00022989"/>
    </source>
</evidence>
<comment type="catalytic activity">
    <reaction evidence="1">
        <text>ATP + protein L-histidine = ADP + protein N-phospho-L-histidine.</text>
        <dbReference type="EC" id="2.7.13.3"/>
    </reaction>
</comment>
<dbReference type="InterPro" id="IPR003661">
    <property type="entry name" value="HisK_dim/P_dom"/>
</dbReference>
<keyword evidence="17" id="KW-1185">Reference proteome</keyword>
<dbReference type="PANTHER" id="PTHR44936:SF9">
    <property type="entry name" value="SENSOR PROTEIN CREC"/>
    <property type="match status" value="1"/>
</dbReference>
<feature type="domain" description="HAMP" evidence="15">
    <location>
        <begin position="188"/>
        <end position="240"/>
    </location>
</feature>
<evidence type="ECO:0000256" key="6">
    <source>
        <dbReference type="ARBA" id="ARBA00022679"/>
    </source>
</evidence>
<dbReference type="InterPro" id="IPR036097">
    <property type="entry name" value="HisK_dim/P_sf"/>
</dbReference>
<dbReference type="PROSITE" id="PS50109">
    <property type="entry name" value="HIS_KIN"/>
    <property type="match status" value="1"/>
</dbReference>
<evidence type="ECO:0000256" key="5">
    <source>
        <dbReference type="ARBA" id="ARBA00022553"/>
    </source>
</evidence>
<proteinExistence type="predicted"/>
<keyword evidence="11 13" id="KW-1133">Transmembrane helix</keyword>
<evidence type="ECO:0000256" key="9">
    <source>
        <dbReference type="ARBA" id="ARBA00022777"/>
    </source>
</evidence>
<dbReference type="InterPro" id="IPR005467">
    <property type="entry name" value="His_kinase_dom"/>
</dbReference>
<dbReference type="Pfam" id="PF00512">
    <property type="entry name" value="HisKA"/>
    <property type="match status" value="1"/>
</dbReference>
<dbReference type="SUPFAM" id="SSF47384">
    <property type="entry name" value="Homodimeric domain of signal transducing histidine kinase"/>
    <property type="match status" value="1"/>
</dbReference>
<evidence type="ECO:0000259" key="14">
    <source>
        <dbReference type="PROSITE" id="PS50109"/>
    </source>
</evidence>
<accession>A0A7J5BFY4</accession>
<keyword evidence="10" id="KW-0067">ATP-binding</keyword>
<dbReference type="OrthoDB" id="9786919at2"/>
<dbReference type="AlphaFoldDB" id="A0A7J5BFY4"/>
<dbReference type="EMBL" id="WBKB01000001">
    <property type="protein sequence ID" value="KAB1645193.1"/>
    <property type="molecule type" value="Genomic_DNA"/>
</dbReference>
<dbReference type="EC" id="2.7.13.3" evidence="3"/>
<dbReference type="PANTHER" id="PTHR44936">
    <property type="entry name" value="SENSOR PROTEIN CREC"/>
    <property type="match status" value="1"/>
</dbReference>
<evidence type="ECO:0000256" key="2">
    <source>
        <dbReference type="ARBA" id="ARBA00004651"/>
    </source>
</evidence>
<evidence type="ECO:0000256" key="8">
    <source>
        <dbReference type="ARBA" id="ARBA00022741"/>
    </source>
</evidence>
<comment type="subcellular location">
    <subcellularLocation>
        <location evidence="2">Cell membrane</location>
        <topology evidence="2">Multi-pass membrane protein</topology>
    </subcellularLocation>
</comment>
<keyword evidence="6" id="KW-0808">Transferase</keyword>
<evidence type="ECO:0000259" key="15">
    <source>
        <dbReference type="PROSITE" id="PS50885"/>
    </source>
</evidence>
<dbReference type="InterPro" id="IPR003594">
    <property type="entry name" value="HATPase_dom"/>
</dbReference>
<dbReference type="SMART" id="SM00304">
    <property type="entry name" value="HAMP"/>
    <property type="match status" value="1"/>
</dbReference>
<evidence type="ECO:0000313" key="17">
    <source>
        <dbReference type="Proteomes" id="UP000433493"/>
    </source>
</evidence>
<dbReference type="Gene3D" id="1.10.287.130">
    <property type="match status" value="1"/>
</dbReference>
<dbReference type="InterPro" id="IPR036890">
    <property type="entry name" value="HATPase_C_sf"/>
</dbReference>
<feature type="domain" description="Histidine kinase" evidence="14">
    <location>
        <begin position="248"/>
        <end position="464"/>
    </location>
</feature>
<dbReference type="CDD" id="cd00082">
    <property type="entry name" value="HisKA"/>
    <property type="match status" value="1"/>
</dbReference>
<feature type="transmembrane region" description="Helical" evidence="13">
    <location>
        <begin position="165"/>
        <end position="186"/>
    </location>
</feature>
<comment type="caution">
    <text evidence="16">The sequence shown here is derived from an EMBL/GenBank/DDBJ whole genome shotgun (WGS) entry which is preliminary data.</text>
</comment>
<reference evidence="16 17" key="1">
    <citation type="submission" date="2019-09" db="EMBL/GenBank/DDBJ databases">
        <title>Phylogeny of genus Pseudoclavibacter and closely related genus.</title>
        <authorList>
            <person name="Li Y."/>
        </authorList>
    </citation>
    <scope>NUCLEOTIDE SEQUENCE [LARGE SCALE GENOMIC DNA]</scope>
    <source>
        <strain evidence="16 17">KCTC 13959</strain>
    </source>
</reference>